<reference evidence="1" key="1">
    <citation type="journal article" date="2020" name="Phytopathology">
        <title>Genome sequence of the chestnut blight fungus Cryphonectria parasitica EP155: A fundamental resource for an archetypical invasive plant pathogen.</title>
        <authorList>
            <person name="Crouch J.A."/>
            <person name="Dawe A."/>
            <person name="Aerts A."/>
            <person name="Barry K."/>
            <person name="Churchill A.C.L."/>
            <person name="Grimwood J."/>
            <person name="Hillman B."/>
            <person name="Milgroom M.G."/>
            <person name="Pangilinan J."/>
            <person name="Smith M."/>
            <person name="Salamov A."/>
            <person name="Schmutz J."/>
            <person name="Yadav J."/>
            <person name="Grigoriev I.V."/>
            <person name="Nuss D."/>
        </authorList>
    </citation>
    <scope>NUCLEOTIDE SEQUENCE</scope>
    <source>
        <strain evidence="1">EP155</strain>
    </source>
</reference>
<sequence length="237" mass="27336">MHVDWLRRYATGYHRWRQTRDENEVLFYRPLGIVESSFDADGVYHEGRADINMALEFEISTNMSTTSLRRHILLVWTALRLRHVLLCSAASSTMDFMDEKAAKDSARWFIVRKPTSSEDAIHAADNQIAFLHDHYPATSSGTYNLRFLFIMSHQISDGLTNSNWATSFMRLLNTKSHDLEDSIGTLVTTLPERLPPAQEDLYQPISGSLARQRWFWAITLVLRHVQKPMPPAFQNPL</sequence>
<gene>
    <name evidence="1" type="ORF">M406DRAFT_43017</name>
</gene>
<dbReference type="Proteomes" id="UP000803844">
    <property type="component" value="Unassembled WGS sequence"/>
</dbReference>
<dbReference type="OrthoDB" id="3355480at2759"/>
<protein>
    <submittedName>
        <fullName evidence="1">Uncharacterized protein</fullName>
    </submittedName>
</protein>
<accession>A0A9P4Y266</accession>
<feature type="non-terminal residue" evidence="1">
    <location>
        <position position="237"/>
    </location>
</feature>
<dbReference type="InterPro" id="IPR023213">
    <property type="entry name" value="CAT-like_dom_sf"/>
</dbReference>
<keyword evidence="2" id="KW-1185">Reference proteome</keyword>
<name>A0A9P4Y266_CRYP1</name>
<evidence type="ECO:0000313" key="1">
    <source>
        <dbReference type="EMBL" id="KAF3764982.1"/>
    </source>
</evidence>
<dbReference type="Gene3D" id="3.30.559.10">
    <property type="entry name" value="Chloramphenicol acetyltransferase-like domain"/>
    <property type="match status" value="1"/>
</dbReference>
<dbReference type="RefSeq" id="XP_040775943.1">
    <property type="nucleotide sequence ID" value="XM_040924212.1"/>
</dbReference>
<dbReference type="EMBL" id="MU032348">
    <property type="protein sequence ID" value="KAF3764982.1"/>
    <property type="molecule type" value="Genomic_DNA"/>
</dbReference>
<dbReference type="AlphaFoldDB" id="A0A9P4Y266"/>
<dbReference type="GeneID" id="63841341"/>
<evidence type="ECO:0000313" key="2">
    <source>
        <dbReference type="Proteomes" id="UP000803844"/>
    </source>
</evidence>
<comment type="caution">
    <text evidence="1">The sequence shown here is derived from an EMBL/GenBank/DDBJ whole genome shotgun (WGS) entry which is preliminary data.</text>
</comment>
<organism evidence="1 2">
    <name type="scientific">Cryphonectria parasitica (strain ATCC 38755 / EP155)</name>
    <dbReference type="NCBI Taxonomy" id="660469"/>
    <lineage>
        <taxon>Eukaryota</taxon>
        <taxon>Fungi</taxon>
        <taxon>Dikarya</taxon>
        <taxon>Ascomycota</taxon>
        <taxon>Pezizomycotina</taxon>
        <taxon>Sordariomycetes</taxon>
        <taxon>Sordariomycetidae</taxon>
        <taxon>Diaporthales</taxon>
        <taxon>Cryphonectriaceae</taxon>
        <taxon>Cryphonectria-Endothia species complex</taxon>
        <taxon>Cryphonectria</taxon>
    </lineage>
</organism>
<proteinExistence type="predicted"/>